<protein>
    <recommendedName>
        <fullName evidence="1">Microspherule protein N-terminal domain-containing protein</fullName>
    </recommendedName>
</protein>
<dbReference type="GO" id="GO:0071339">
    <property type="term" value="C:MLL1 complex"/>
    <property type="evidence" value="ECO:0007669"/>
    <property type="project" value="InterPro"/>
</dbReference>
<dbReference type="EMBL" id="AUSU01003503">
    <property type="protein sequence ID" value="EPS66744.1"/>
    <property type="molecule type" value="Genomic_DNA"/>
</dbReference>
<comment type="caution">
    <text evidence="2">The sequence shown here is derived from an EMBL/GenBank/DDBJ whole genome shotgun (WGS) entry which is preliminary data.</text>
</comment>
<dbReference type="GO" id="GO:0045944">
    <property type="term" value="P:positive regulation of transcription by RNA polymerase II"/>
    <property type="evidence" value="ECO:0007669"/>
    <property type="project" value="TreeGrafter"/>
</dbReference>
<dbReference type="Pfam" id="PF13325">
    <property type="entry name" value="MCRS_N"/>
    <property type="match status" value="1"/>
</dbReference>
<dbReference type="PANTHER" id="PTHR13233">
    <property type="entry name" value="MICROSPHERULE PROTEIN 1"/>
    <property type="match status" value="1"/>
</dbReference>
<feature type="domain" description="Microspherule protein N-terminal" evidence="1">
    <location>
        <begin position="19"/>
        <end position="83"/>
    </location>
</feature>
<sequence length="130" mass="15183">LGFRRICIYMDPVNRVSVKWVPEDDLLLRNAVEDGASLEALAKGAVKFSRRYALQELRERWHSLLYDDDISAEASVNMFELETSGTIPASKYRPGGSNHVRNKDQVEKKRKFDSVRRQYYSFRKKFCAEF</sequence>
<feature type="non-terminal residue" evidence="2">
    <location>
        <position position="130"/>
    </location>
</feature>
<dbReference type="GO" id="GO:0002151">
    <property type="term" value="F:G-quadruplex RNA binding"/>
    <property type="evidence" value="ECO:0007669"/>
    <property type="project" value="InterPro"/>
</dbReference>
<gene>
    <name evidence="2" type="ORF">M569_08036</name>
</gene>
<dbReference type="AlphaFoldDB" id="S8CI75"/>
<keyword evidence="3" id="KW-1185">Reference proteome</keyword>
<dbReference type="InterPro" id="IPR037912">
    <property type="entry name" value="MCRS1"/>
</dbReference>
<dbReference type="InterPro" id="IPR025999">
    <property type="entry name" value="MCRS_N"/>
</dbReference>
<organism evidence="2 3">
    <name type="scientific">Genlisea aurea</name>
    <dbReference type="NCBI Taxonomy" id="192259"/>
    <lineage>
        <taxon>Eukaryota</taxon>
        <taxon>Viridiplantae</taxon>
        <taxon>Streptophyta</taxon>
        <taxon>Embryophyta</taxon>
        <taxon>Tracheophyta</taxon>
        <taxon>Spermatophyta</taxon>
        <taxon>Magnoliopsida</taxon>
        <taxon>eudicotyledons</taxon>
        <taxon>Gunneridae</taxon>
        <taxon>Pentapetalae</taxon>
        <taxon>asterids</taxon>
        <taxon>lamiids</taxon>
        <taxon>Lamiales</taxon>
        <taxon>Lentibulariaceae</taxon>
        <taxon>Genlisea</taxon>
    </lineage>
</organism>
<proteinExistence type="predicted"/>
<evidence type="ECO:0000313" key="3">
    <source>
        <dbReference type="Proteomes" id="UP000015453"/>
    </source>
</evidence>
<name>S8CI75_9LAMI</name>
<dbReference type="GO" id="GO:0044545">
    <property type="term" value="C:NSL complex"/>
    <property type="evidence" value="ECO:0007669"/>
    <property type="project" value="TreeGrafter"/>
</dbReference>
<accession>S8CI75</accession>
<evidence type="ECO:0000259" key="1">
    <source>
        <dbReference type="Pfam" id="PF13325"/>
    </source>
</evidence>
<dbReference type="GO" id="GO:0031011">
    <property type="term" value="C:Ino80 complex"/>
    <property type="evidence" value="ECO:0007669"/>
    <property type="project" value="InterPro"/>
</dbReference>
<dbReference type="OrthoDB" id="10262769at2759"/>
<evidence type="ECO:0000313" key="2">
    <source>
        <dbReference type="EMBL" id="EPS66744.1"/>
    </source>
</evidence>
<reference evidence="2 3" key="1">
    <citation type="journal article" date="2013" name="BMC Genomics">
        <title>The miniature genome of a carnivorous plant Genlisea aurea contains a low number of genes and short non-coding sequences.</title>
        <authorList>
            <person name="Leushkin E.V."/>
            <person name="Sutormin R.A."/>
            <person name="Nabieva E.R."/>
            <person name="Penin A.A."/>
            <person name="Kondrashov A.S."/>
            <person name="Logacheva M.D."/>
        </authorList>
    </citation>
    <scope>NUCLEOTIDE SEQUENCE [LARGE SCALE GENOMIC DNA]</scope>
</reference>
<feature type="non-terminal residue" evidence="2">
    <location>
        <position position="1"/>
    </location>
</feature>
<dbReference type="PANTHER" id="PTHR13233:SF0">
    <property type="entry name" value="MICROSPHERULE PROTEIN 1"/>
    <property type="match status" value="1"/>
</dbReference>
<dbReference type="Proteomes" id="UP000015453">
    <property type="component" value="Unassembled WGS sequence"/>
</dbReference>